<dbReference type="InterPro" id="IPR050266">
    <property type="entry name" value="AB_hydrolase_sf"/>
</dbReference>
<dbReference type="VEuPathDB" id="GiardiaDB:SS50377_25832"/>
<evidence type="ECO:0000313" key="2">
    <source>
        <dbReference type="EMBL" id="EST46774.1"/>
    </source>
</evidence>
<dbReference type="GO" id="GO:0016020">
    <property type="term" value="C:membrane"/>
    <property type="evidence" value="ECO:0007669"/>
    <property type="project" value="TreeGrafter"/>
</dbReference>
<reference evidence="3" key="2">
    <citation type="submission" date="2020-12" db="EMBL/GenBank/DDBJ databases">
        <title>New Spironucleus salmonicida genome in near-complete chromosomes.</title>
        <authorList>
            <person name="Xu F."/>
            <person name="Kurt Z."/>
            <person name="Jimenez-Gonzalez A."/>
            <person name="Astvaldsson A."/>
            <person name="Andersson J.O."/>
            <person name="Svard S.G."/>
        </authorList>
    </citation>
    <scope>NUCLEOTIDE SEQUENCE</scope>
    <source>
        <strain evidence="3">ATCC 50377</strain>
    </source>
</reference>
<name>V6M0V4_9EUKA</name>
<keyword evidence="4" id="KW-1185">Reference proteome</keyword>
<dbReference type="OrthoDB" id="190201at2759"/>
<gene>
    <name evidence="2" type="ORF">SS50377_13200</name>
    <name evidence="3" type="ORF">SS50377_25832</name>
</gene>
<organism evidence="2">
    <name type="scientific">Spironucleus salmonicida</name>
    <dbReference type="NCBI Taxonomy" id="348837"/>
    <lineage>
        <taxon>Eukaryota</taxon>
        <taxon>Metamonada</taxon>
        <taxon>Diplomonadida</taxon>
        <taxon>Hexamitidae</taxon>
        <taxon>Hexamitinae</taxon>
        <taxon>Spironucleus</taxon>
    </lineage>
</organism>
<evidence type="ECO:0000313" key="4">
    <source>
        <dbReference type="Proteomes" id="UP000018208"/>
    </source>
</evidence>
<accession>V6M0V4</accession>
<dbReference type="PRINTS" id="PR00111">
    <property type="entry name" value="ABHYDROLASE"/>
</dbReference>
<sequence>MEFEDVDWSIQLDQLKIQFFQSISYYDSQNDKQPLFFFHGFGQLIESYTPLILYLENEYRVIAPDLPGHGKSEELQSYATESVVSILKIFIQSFKFKYIILCGHSLGGLLAILLNRTISESLVIAITPGGVKVKEGFLVQVCKIRGLNYLLRYFWNQTFQIIQGQVSSRTSQIIPQHHQYKAIWKLGYHNQIQKYVNSQMKYLRDFQFSGLENAYLSVQNGLFILVDNDSYIDSEAVYSLVNENKLGQIVYFNSIHSIGSAIPLELSKTILDWLSVQ</sequence>
<dbReference type="Proteomes" id="UP000018208">
    <property type="component" value="Unassembled WGS sequence"/>
</dbReference>
<dbReference type="InterPro" id="IPR000073">
    <property type="entry name" value="AB_hydrolase_1"/>
</dbReference>
<dbReference type="PANTHER" id="PTHR43798:SF33">
    <property type="entry name" value="HYDROLASE, PUTATIVE (AFU_ORTHOLOGUE AFUA_2G14860)-RELATED"/>
    <property type="match status" value="1"/>
</dbReference>
<keyword evidence="2" id="KW-0378">Hydrolase</keyword>
<dbReference type="GO" id="GO:0016787">
    <property type="term" value="F:hydrolase activity"/>
    <property type="evidence" value="ECO:0007669"/>
    <property type="project" value="UniProtKB-KW"/>
</dbReference>
<dbReference type="PANTHER" id="PTHR43798">
    <property type="entry name" value="MONOACYLGLYCEROL LIPASE"/>
    <property type="match status" value="1"/>
</dbReference>
<dbReference type="Pfam" id="PF00561">
    <property type="entry name" value="Abhydrolase_1"/>
    <property type="match status" value="1"/>
</dbReference>
<evidence type="ECO:0000259" key="1">
    <source>
        <dbReference type="Pfam" id="PF00561"/>
    </source>
</evidence>
<evidence type="ECO:0000313" key="3">
    <source>
        <dbReference type="EMBL" id="KAH0571642.1"/>
    </source>
</evidence>
<dbReference type="AlphaFoldDB" id="V6M0V4"/>
<proteinExistence type="predicted"/>
<protein>
    <submittedName>
        <fullName evidence="2 3">Alpha/beta hydrolase</fullName>
    </submittedName>
</protein>
<dbReference type="EMBL" id="KI546064">
    <property type="protein sequence ID" value="EST46774.1"/>
    <property type="molecule type" value="Genomic_DNA"/>
</dbReference>
<dbReference type="Gene3D" id="3.40.50.1820">
    <property type="entry name" value="alpha/beta hydrolase"/>
    <property type="match status" value="1"/>
</dbReference>
<dbReference type="SUPFAM" id="SSF53474">
    <property type="entry name" value="alpha/beta-Hydrolases"/>
    <property type="match status" value="1"/>
</dbReference>
<feature type="domain" description="AB hydrolase-1" evidence="1">
    <location>
        <begin position="34"/>
        <end position="112"/>
    </location>
</feature>
<dbReference type="InterPro" id="IPR029058">
    <property type="entry name" value="AB_hydrolase_fold"/>
</dbReference>
<reference evidence="2 3" key="1">
    <citation type="journal article" date="2014" name="PLoS Genet.">
        <title>The Genome of Spironucleus salmonicida Highlights a Fish Pathogen Adapted to Fluctuating Environments.</title>
        <authorList>
            <person name="Xu F."/>
            <person name="Jerlstrom-Hultqvist J."/>
            <person name="Einarsson E."/>
            <person name="Astvaldsson A."/>
            <person name="Svard S.G."/>
            <person name="Andersson J.O."/>
        </authorList>
    </citation>
    <scope>NUCLEOTIDE SEQUENCE</scope>
    <source>
        <strain evidence="3">ATCC 50377</strain>
    </source>
</reference>
<dbReference type="EMBL" id="AUWU02000006">
    <property type="protein sequence ID" value="KAH0571642.1"/>
    <property type="molecule type" value="Genomic_DNA"/>
</dbReference>